<comment type="caution">
    <text evidence="1">The sequence shown here is derived from an EMBL/GenBank/DDBJ whole genome shotgun (WGS) entry which is preliminary data.</text>
</comment>
<gene>
    <name evidence="1" type="ORF">DFO65_104222</name>
</gene>
<dbReference type="CDD" id="cd01301">
    <property type="entry name" value="rDP_like"/>
    <property type="match status" value="1"/>
</dbReference>
<name>A0A366IK15_9MICO</name>
<dbReference type="GO" id="GO:0006508">
    <property type="term" value="P:proteolysis"/>
    <property type="evidence" value="ECO:0007669"/>
    <property type="project" value="InterPro"/>
</dbReference>
<proteinExistence type="predicted"/>
<protein>
    <submittedName>
        <fullName evidence="1">Membrane dipeptidase</fullName>
    </submittedName>
</protein>
<dbReference type="AlphaFoldDB" id="A0A366IK15"/>
<dbReference type="GO" id="GO:0070573">
    <property type="term" value="F:metallodipeptidase activity"/>
    <property type="evidence" value="ECO:0007669"/>
    <property type="project" value="InterPro"/>
</dbReference>
<dbReference type="Gene3D" id="3.20.20.140">
    <property type="entry name" value="Metal-dependent hydrolases"/>
    <property type="match status" value="1"/>
</dbReference>
<evidence type="ECO:0000313" key="2">
    <source>
        <dbReference type="Proteomes" id="UP000253509"/>
    </source>
</evidence>
<dbReference type="InterPro" id="IPR032466">
    <property type="entry name" value="Metal_Hydrolase"/>
</dbReference>
<dbReference type="PANTHER" id="PTHR10443:SF12">
    <property type="entry name" value="DIPEPTIDASE"/>
    <property type="match status" value="1"/>
</dbReference>
<keyword evidence="2" id="KW-1185">Reference proteome</keyword>
<evidence type="ECO:0000313" key="1">
    <source>
        <dbReference type="EMBL" id="RBP72265.1"/>
    </source>
</evidence>
<dbReference type="InterPro" id="IPR008257">
    <property type="entry name" value="Pept_M19"/>
</dbReference>
<dbReference type="RefSeq" id="WP_113903804.1">
    <property type="nucleotide sequence ID" value="NZ_QNSB01000004.1"/>
</dbReference>
<dbReference type="Pfam" id="PF01244">
    <property type="entry name" value="Peptidase_M19"/>
    <property type="match status" value="1"/>
</dbReference>
<sequence>MAFDVFDGHNDLAWWLREERDSSVVGLGDPTVSPFTTMDQLRRGRVAAQYWSVYVHSDITGAEAIRATWEQIDTVNRFIAAYPDTLRFARTAAEVVAVRDSGKVASLMGVEGGQQIDDSLAVLRSYARAGARYMTLTWSTTHSWADSATDEPRHGGLSGFGRDVVAEMNRIGMIVDLSHVASSVMHQALDLTSLPVIFSHSCAHGLNPHPRNIPDDALDRLPDNGGVAMMTFVPAFVSRERWDWEQVGGSGNAPEVTVADVADHCDYVRERIGIDHVGLGGDICGIDELPVGLGDAGQYPVLFDELAGRGWSDEDLHKLGFDNAMRVLEAHEDSYSAFLGQI</sequence>
<dbReference type="EMBL" id="QNSB01000004">
    <property type="protein sequence ID" value="RBP72265.1"/>
    <property type="molecule type" value="Genomic_DNA"/>
</dbReference>
<reference evidence="1 2" key="1">
    <citation type="submission" date="2018-06" db="EMBL/GenBank/DDBJ databases">
        <title>Freshwater and sediment microbial communities from various areas in North America, analyzing microbe dynamics in response to fracking.</title>
        <authorList>
            <person name="Lamendella R."/>
        </authorList>
    </citation>
    <scope>NUCLEOTIDE SEQUENCE [LARGE SCALE GENOMIC DNA]</scope>
    <source>
        <strain evidence="1 2">3b_TX</strain>
    </source>
</reference>
<dbReference type="PROSITE" id="PS51365">
    <property type="entry name" value="RENAL_DIPEPTIDASE_2"/>
    <property type="match status" value="1"/>
</dbReference>
<dbReference type="PANTHER" id="PTHR10443">
    <property type="entry name" value="MICROSOMAL DIPEPTIDASE"/>
    <property type="match status" value="1"/>
</dbReference>
<dbReference type="Proteomes" id="UP000253509">
    <property type="component" value="Unassembled WGS sequence"/>
</dbReference>
<organism evidence="1 2">
    <name type="scientific">Brevibacterium celere</name>
    <dbReference type="NCBI Taxonomy" id="225845"/>
    <lineage>
        <taxon>Bacteria</taxon>
        <taxon>Bacillati</taxon>
        <taxon>Actinomycetota</taxon>
        <taxon>Actinomycetes</taxon>
        <taxon>Micrococcales</taxon>
        <taxon>Brevibacteriaceae</taxon>
        <taxon>Brevibacterium</taxon>
    </lineage>
</organism>
<dbReference type="SUPFAM" id="SSF51556">
    <property type="entry name" value="Metallo-dependent hydrolases"/>
    <property type="match status" value="1"/>
</dbReference>
<accession>A0A366IK15</accession>